<dbReference type="AlphaFoldDB" id="A0A418MEC8"/>
<keyword evidence="1" id="KW-0732">Signal</keyword>
<gene>
    <name evidence="2" type="ORF">DYU11_07565</name>
</gene>
<evidence type="ECO:0000313" key="2">
    <source>
        <dbReference type="EMBL" id="RIV25162.1"/>
    </source>
</evidence>
<comment type="caution">
    <text evidence="2">The sequence shown here is derived from an EMBL/GenBank/DDBJ whole genome shotgun (WGS) entry which is preliminary data.</text>
</comment>
<evidence type="ECO:0000256" key="1">
    <source>
        <dbReference type="SAM" id="SignalP"/>
    </source>
</evidence>
<dbReference type="RefSeq" id="WP_119667048.1">
    <property type="nucleotide sequence ID" value="NZ_QXED01000002.1"/>
</dbReference>
<reference evidence="2 3" key="1">
    <citation type="submission" date="2018-08" db="EMBL/GenBank/DDBJ databases">
        <title>Fibrisoma montanum sp. nov., isolated from Danxia mountain soil.</title>
        <authorList>
            <person name="Huang Y."/>
        </authorList>
    </citation>
    <scope>NUCLEOTIDE SEQUENCE [LARGE SCALE GENOMIC DNA]</scope>
    <source>
        <strain evidence="2 3">HYT19</strain>
    </source>
</reference>
<evidence type="ECO:0008006" key="4">
    <source>
        <dbReference type="Google" id="ProtNLM"/>
    </source>
</evidence>
<keyword evidence="3" id="KW-1185">Reference proteome</keyword>
<sequence>MRTFFLLSAVLVIFPFMVATAQSALSDSSSSVVPSFFRLYFLELVMHEARGGFEIGTAPKQALVIDGSYFWGFPSARGLGRQPGWAIKADYRFYKTKPNRRTRFFYGPNLMWKQQTYV</sequence>
<accession>A0A418MEC8</accession>
<feature type="chain" id="PRO_5019478170" description="DUF3575 domain-containing protein" evidence="1">
    <location>
        <begin position="22"/>
        <end position="118"/>
    </location>
</feature>
<organism evidence="2 3">
    <name type="scientific">Fibrisoma montanum</name>
    <dbReference type="NCBI Taxonomy" id="2305895"/>
    <lineage>
        <taxon>Bacteria</taxon>
        <taxon>Pseudomonadati</taxon>
        <taxon>Bacteroidota</taxon>
        <taxon>Cytophagia</taxon>
        <taxon>Cytophagales</taxon>
        <taxon>Spirosomataceae</taxon>
        <taxon>Fibrisoma</taxon>
    </lineage>
</organism>
<evidence type="ECO:0000313" key="3">
    <source>
        <dbReference type="Proteomes" id="UP000283523"/>
    </source>
</evidence>
<dbReference type="OrthoDB" id="9885771at2"/>
<proteinExistence type="predicted"/>
<dbReference type="EMBL" id="QXED01000002">
    <property type="protein sequence ID" value="RIV25162.1"/>
    <property type="molecule type" value="Genomic_DNA"/>
</dbReference>
<protein>
    <recommendedName>
        <fullName evidence="4">DUF3575 domain-containing protein</fullName>
    </recommendedName>
</protein>
<name>A0A418MEC8_9BACT</name>
<dbReference type="Proteomes" id="UP000283523">
    <property type="component" value="Unassembled WGS sequence"/>
</dbReference>
<feature type="signal peptide" evidence="1">
    <location>
        <begin position="1"/>
        <end position="21"/>
    </location>
</feature>